<evidence type="ECO:0000256" key="1">
    <source>
        <dbReference type="SAM" id="MobiDB-lite"/>
    </source>
</evidence>
<protein>
    <submittedName>
        <fullName evidence="2">Uncharacterized protein</fullName>
    </submittedName>
</protein>
<dbReference type="EMBL" id="AMZH03001555">
    <property type="protein sequence ID" value="RRT78910.1"/>
    <property type="molecule type" value="Genomic_DNA"/>
</dbReference>
<organism evidence="2 3">
    <name type="scientific">Ensete ventricosum</name>
    <name type="common">Abyssinian banana</name>
    <name type="synonym">Musa ensete</name>
    <dbReference type="NCBI Taxonomy" id="4639"/>
    <lineage>
        <taxon>Eukaryota</taxon>
        <taxon>Viridiplantae</taxon>
        <taxon>Streptophyta</taxon>
        <taxon>Embryophyta</taxon>
        <taxon>Tracheophyta</taxon>
        <taxon>Spermatophyta</taxon>
        <taxon>Magnoliopsida</taxon>
        <taxon>Liliopsida</taxon>
        <taxon>Zingiberales</taxon>
        <taxon>Musaceae</taxon>
        <taxon>Ensete</taxon>
    </lineage>
</organism>
<feature type="region of interest" description="Disordered" evidence="1">
    <location>
        <begin position="1"/>
        <end position="86"/>
    </location>
</feature>
<sequence length="86" mass="9769">MLTHFTSSKTRFRLGPRNPPIHQMSRWDPSGRFHVGFIREGEAEGNPRLAARKPNPREKNGEAPDLLPLPSQKTAFPRQKSKVVVL</sequence>
<reference evidence="2 3" key="1">
    <citation type="journal article" date="2014" name="Agronomy (Basel)">
        <title>A Draft Genome Sequence for Ensete ventricosum, the Drought-Tolerant Tree Against Hunger.</title>
        <authorList>
            <person name="Harrison J."/>
            <person name="Moore K.A."/>
            <person name="Paszkiewicz K."/>
            <person name="Jones T."/>
            <person name="Grant M."/>
            <person name="Ambacheew D."/>
            <person name="Muzemil S."/>
            <person name="Studholme D.J."/>
        </authorList>
    </citation>
    <scope>NUCLEOTIDE SEQUENCE [LARGE SCALE GENOMIC DNA]</scope>
</reference>
<evidence type="ECO:0000313" key="3">
    <source>
        <dbReference type="Proteomes" id="UP000287651"/>
    </source>
</evidence>
<name>A0A427ARS3_ENSVE</name>
<accession>A0A427ARS3</accession>
<dbReference type="Proteomes" id="UP000287651">
    <property type="component" value="Unassembled WGS sequence"/>
</dbReference>
<gene>
    <name evidence="2" type="ORF">B296_00025386</name>
</gene>
<comment type="caution">
    <text evidence="2">The sequence shown here is derived from an EMBL/GenBank/DDBJ whole genome shotgun (WGS) entry which is preliminary data.</text>
</comment>
<evidence type="ECO:0000313" key="2">
    <source>
        <dbReference type="EMBL" id="RRT78910.1"/>
    </source>
</evidence>
<proteinExistence type="predicted"/>
<dbReference type="AlphaFoldDB" id="A0A427ARS3"/>